<reference evidence="1" key="1">
    <citation type="journal article" date="2020" name="Nature">
        <title>Giant virus diversity and host interactions through global metagenomics.</title>
        <authorList>
            <person name="Schulz F."/>
            <person name="Roux S."/>
            <person name="Paez-Espino D."/>
            <person name="Jungbluth S."/>
            <person name="Walsh D.A."/>
            <person name="Denef V.J."/>
            <person name="McMahon K.D."/>
            <person name="Konstantinidis K.T."/>
            <person name="Eloe-Fadrosh E.A."/>
            <person name="Kyrpides N.C."/>
            <person name="Woyke T."/>
        </authorList>
    </citation>
    <scope>NUCLEOTIDE SEQUENCE</scope>
    <source>
        <strain evidence="1">GVMAG-M-3300023184-190</strain>
    </source>
</reference>
<organism evidence="1">
    <name type="scientific">viral metagenome</name>
    <dbReference type="NCBI Taxonomy" id="1070528"/>
    <lineage>
        <taxon>unclassified sequences</taxon>
        <taxon>metagenomes</taxon>
        <taxon>organismal metagenomes</taxon>
    </lineage>
</organism>
<proteinExistence type="predicted"/>
<name>A0A6C0I3P0_9ZZZZ</name>
<dbReference type="AlphaFoldDB" id="A0A6C0I3P0"/>
<protein>
    <submittedName>
        <fullName evidence="1">Uncharacterized protein</fullName>
    </submittedName>
</protein>
<dbReference type="EMBL" id="MN740095">
    <property type="protein sequence ID" value="QHT87628.1"/>
    <property type="molecule type" value="Genomic_DNA"/>
</dbReference>
<sequence>MPRSKIPNSIVLFLNCHGSESGNLVGQTTSTGAGFYENENHCLNDLQENVKITLSSAASVSAYGSQVSNPVGIKKTFVEYAQDIQVNDNTSFRKIITALKAQTNHDFYKDVVNKTIGEEEKIFFIIDYKKVDSQHFMTSFVL</sequence>
<evidence type="ECO:0000313" key="1">
    <source>
        <dbReference type="EMBL" id="QHT87628.1"/>
    </source>
</evidence>
<accession>A0A6C0I3P0</accession>